<feature type="compositionally biased region" description="Low complexity" evidence="1">
    <location>
        <begin position="325"/>
        <end position="337"/>
    </location>
</feature>
<gene>
    <name evidence="2" type="ORF">Agub_g15462</name>
</gene>
<proteinExistence type="predicted"/>
<sequence>MVIRQLKAASGRQHHRGCTAPTASLRCREVLRAQWAQCPLAPTRRSYLQPYPQHQRSARSSSRQSDVLSWRRSPSSRSDATAIVVNAVPIGGSANSSGAASTSAPLDLPLPRLPASFQQPSLHQHHLQKLPAILQPLLAAVLTATSGRLASLPLPLLVWLLRVLAATDLPYSTSPKPSLQHPSSSTTTATAWLQEAYGSLLTRMQELTTTQAAQAYLAITNLLVRAADCQCQTNTSSGPLQLPPQPPLVLPQAELLQGLHAKLAHCGDYPNVDDRLDPRVALACLEAAATLESPLGPLRFRPRSSRVEDSENGRRRVPNELRAPSRSSQSQQQQQYDSRSHFVVHPVVQQQLLCMPQSTVEALLWRSVGMRVPQPHAPAASQASDDAAVNAAAAAAAAAVESLDVVLLPPPGAAAAAARCLVAAAHLANPPSSALIAALAARVAADGNGSGGTPGSGAAVPSPLLVDSLLALCALQVPPLPTATAAELLRTIETNLGSMDALQLSYSVTAVQRLV</sequence>
<feature type="region of interest" description="Disordered" evidence="1">
    <location>
        <begin position="49"/>
        <end position="73"/>
    </location>
</feature>
<reference evidence="2 3" key="1">
    <citation type="journal article" date="2021" name="Sci. Rep.">
        <title>Genome sequencing of the multicellular alga Astrephomene provides insights into convergent evolution of germ-soma differentiation.</title>
        <authorList>
            <person name="Yamashita S."/>
            <person name="Yamamoto K."/>
            <person name="Matsuzaki R."/>
            <person name="Suzuki S."/>
            <person name="Yamaguchi H."/>
            <person name="Hirooka S."/>
            <person name="Minakuchi Y."/>
            <person name="Miyagishima S."/>
            <person name="Kawachi M."/>
            <person name="Toyoda A."/>
            <person name="Nozaki H."/>
        </authorList>
    </citation>
    <scope>NUCLEOTIDE SEQUENCE [LARGE SCALE GENOMIC DNA]</scope>
    <source>
        <strain evidence="2 3">NIES-4017</strain>
    </source>
</reference>
<accession>A0AAD3HTX8</accession>
<feature type="compositionally biased region" description="Basic and acidic residues" evidence="1">
    <location>
        <begin position="305"/>
        <end position="319"/>
    </location>
</feature>
<dbReference type="Proteomes" id="UP001054857">
    <property type="component" value="Unassembled WGS sequence"/>
</dbReference>
<protein>
    <submittedName>
        <fullName evidence="2">Uncharacterized protein</fullName>
    </submittedName>
</protein>
<feature type="region of interest" description="Disordered" evidence="1">
    <location>
        <begin position="296"/>
        <end position="338"/>
    </location>
</feature>
<dbReference type="AlphaFoldDB" id="A0AAD3HTX8"/>
<keyword evidence="3" id="KW-1185">Reference proteome</keyword>
<feature type="compositionally biased region" description="Low complexity" evidence="1">
    <location>
        <begin position="53"/>
        <end position="65"/>
    </location>
</feature>
<evidence type="ECO:0000313" key="2">
    <source>
        <dbReference type="EMBL" id="GFR52836.1"/>
    </source>
</evidence>
<evidence type="ECO:0000313" key="3">
    <source>
        <dbReference type="Proteomes" id="UP001054857"/>
    </source>
</evidence>
<feature type="non-terminal residue" evidence="2">
    <location>
        <position position="515"/>
    </location>
</feature>
<name>A0AAD3HTX8_9CHLO</name>
<organism evidence="2 3">
    <name type="scientific">Astrephomene gubernaculifera</name>
    <dbReference type="NCBI Taxonomy" id="47775"/>
    <lineage>
        <taxon>Eukaryota</taxon>
        <taxon>Viridiplantae</taxon>
        <taxon>Chlorophyta</taxon>
        <taxon>core chlorophytes</taxon>
        <taxon>Chlorophyceae</taxon>
        <taxon>CS clade</taxon>
        <taxon>Chlamydomonadales</taxon>
        <taxon>Astrephomenaceae</taxon>
        <taxon>Astrephomene</taxon>
    </lineage>
</organism>
<evidence type="ECO:0000256" key="1">
    <source>
        <dbReference type="SAM" id="MobiDB-lite"/>
    </source>
</evidence>
<comment type="caution">
    <text evidence="2">The sequence shown here is derived from an EMBL/GenBank/DDBJ whole genome shotgun (WGS) entry which is preliminary data.</text>
</comment>
<dbReference type="EMBL" id="BMAR01000073">
    <property type="protein sequence ID" value="GFR52836.1"/>
    <property type="molecule type" value="Genomic_DNA"/>
</dbReference>